<reference evidence="3" key="1">
    <citation type="journal article" date="2018" name="Nat. Microbiol.">
        <title>Leveraging single-cell genomics to expand the fungal tree of life.</title>
        <authorList>
            <person name="Ahrendt S.R."/>
            <person name="Quandt C.A."/>
            <person name="Ciobanu D."/>
            <person name="Clum A."/>
            <person name="Salamov A."/>
            <person name="Andreopoulos B."/>
            <person name="Cheng J.F."/>
            <person name="Woyke T."/>
            <person name="Pelin A."/>
            <person name="Henrissat B."/>
            <person name="Reynolds N.K."/>
            <person name="Benny G.L."/>
            <person name="Smith M.E."/>
            <person name="James T.Y."/>
            <person name="Grigoriev I.V."/>
        </authorList>
    </citation>
    <scope>NUCLEOTIDE SEQUENCE [LARGE SCALE GENOMIC DNA]</scope>
</reference>
<evidence type="ECO:0000256" key="1">
    <source>
        <dbReference type="SAM" id="MobiDB-lite"/>
    </source>
</evidence>
<feature type="region of interest" description="Disordered" evidence="1">
    <location>
        <begin position="187"/>
        <end position="212"/>
    </location>
</feature>
<sequence>MRILSRMSHSTKIQVSNLIDKPSPSLHVIKKAKFQSPFHDVLLTTTQSFAAVCIWGMPQVEDAKGRLHRLETEADSPVPDRVQKPRLPQFPALHCFFGNYQVGQNVDPLLLSCNKRQTGEENKRLALVFAAPAKRWKLKIDVVLLLKRMAKRARVGSTPGGGTAWDVGVRCYIGEMKSVGRLELDGQRRGRQFRNEPPGVQSSGDGRSVFCRRPSSSPVMNFRRTLKPTACIALKECVAHLASGFIDELDADGIHRSRSTAFGGDKIKVAKLRAVWP</sequence>
<gene>
    <name evidence="2" type="ORF">BDK51DRAFT_34687</name>
</gene>
<dbReference type="AlphaFoldDB" id="A0A4P9WH06"/>
<proteinExistence type="predicted"/>
<dbReference type="Proteomes" id="UP000269721">
    <property type="component" value="Unassembled WGS sequence"/>
</dbReference>
<dbReference type="EMBL" id="KZ994779">
    <property type="protein sequence ID" value="RKO92101.1"/>
    <property type="molecule type" value="Genomic_DNA"/>
</dbReference>
<evidence type="ECO:0000313" key="2">
    <source>
        <dbReference type="EMBL" id="RKO92101.1"/>
    </source>
</evidence>
<keyword evidence="3" id="KW-1185">Reference proteome</keyword>
<name>A0A4P9WH06_9FUNG</name>
<evidence type="ECO:0000313" key="3">
    <source>
        <dbReference type="Proteomes" id="UP000269721"/>
    </source>
</evidence>
<protein>
    <submittedName>
        <fullName evidence="2">Uncharacterized protein</fullName>
    </submittedName>
</protein>
<accession>A0A4P9WH06</accession>
<organism evidence="2 3">
    <name type="scientific">Blyttiomyces helicus</name>
    <dbReference type="NCBI Taxonomy" id="388810"/>
    <lineage>
        <taxon>Eukaryota</taxon>
        <taxon>Fungi</taxon>
        <taxon>Fungi incertae sedis</taxon>
        <taxon>Chytridiomycota</taxon>
        <taxon>Chytridiomycota incertae sedis</taxon>
        <taxon>Chytridiomycetes</taxon>
        <taxon>Chytridiomycetes incertae sedis</taxon>
        <taxon>Blyttiomyces</taxon>
    </lineage>
</organism>